<comment type="similarity">
    <text evidence="1">Belongs to the MYG1 family.</text>
</comment>
<accession>N6UXB5</accession>
<evidence type="ECO:0008006" key="4">
    <source>
        <dbReference type="Google" id="ProtNLM"/>
    </source>
</evidence>
<dbReference type="PANTHER" id="PTHR11215:SF1">
    <property type="entry name" value="MYG1 EXONUCLEASE"/>
    <property type="match status" value="1"/>
</dbReference>
<evidence type="ECO:0000313" key="2">
    <source>
        <dbReference type="EMBL" id="ENN85396.1"/>
    </source>
</evidence>
<evidence type="ECO:0000256" key="1">
    <source>
        <dbReference type="ARBA" id="ARBA00010105"/>
    </source>
</evidence>
<gene>
    <name evidence="2" type="ORF">RHSP_52707</name>
</gene>
<protein>
    <recommendedName>
        <fullName evidence="4">Metal-dependent hydrolase</fullName>
    </recommendedName>
</protein>
<dbReference type="PATRIC" id="fig|363754.4.peg.5490"/>
<dbReference type="InterPro" id="IPR003226">
    <property type="entry name" value="MYG1_exonuclease"/>
</dbReference>
<dbReference type="EMBL" id="AQHN01000084">
    <property type="protein sequence ID" value="ENN85396.1"/>
    <property type="molecule type" value="Genomic_DNA"/>
</dbReference>
<dbReference type="Pfam" id="PF03690">
    <property type="entry name" value="MYG1_exonuc"/>
    <property type="match status" value="1"/>
</dbReference>
<proteinExistence type="inferred from homology"/>
<dbReference type="GO" id="GO:0005737">
    <property type="term" value="C:cytoplasm"/>
    <property type="evidence" value="ECO:0007669"/>
    <property type="project" value="TreeGrafter"/>
</dbReference>
<evidence type="ECO:0000313" key="3">
    <source>
        <dbReference type="Proteomes" id="UP000012429"/>
    </source>
</evidence>
<keyword evidence="3" id="KW-1185">Reference proteome</keyword>
<dbReference type="Proteomes" id="UP000012429">
    <property type="component" value="Unassembled WGS sequence"/>
</dbReference>
<name>N6UXB5_9HYPH</name>
<reference evidence="2 3" key="1">
    <citation type="journal article" date="2012" name="BMC Genomics">
        <title>Genomic basis of broad host range and environmental adaptability of Rhizobium tropici CIAT 899 and Rhizobium sp. PRF 81 which are used in inoculants for common bean (Phaseolus vulgaris L.).</title>
        <authorList>
            <person name="Ormeno-Orrillo E."/>
            <person name="Menna P."/>
            <person name="Almeida L.G."/>
            <person name="Ollero F.J."/>
            <person name="Nicolas M.F."/>
            <person name="Pains Rodrigues E."/>
            <person name="Shigueyoshi Nakatani A."/>
            <person name="Silva Batista J.S."/>
            <person name="Oliveira Chueire L.M."/>
            <person name="Souza R.C."/>
            <person name="Ribeiro Vasconcelos A.T."/>
            <person name="Megias M."/>
            <person name="Hungria M."/>
            <person name="Martinez-Romero E."/>
        </authorList>
    </citation>
    <scope>NUCLEOTIDE SEQUENCE [LARGE SCALE GENOMIC DNA]</scope>
    <source>
        <strain evidence="2 3">PRF 81</strain>
    </source>
</reference>
<dbReference type="AlphaFoldDB" id="N6UXB5"/>
<dbReference type="STRING" id="363754.RHSP_52707"/>
<comment type="caution">
    <text evidence="2">The sequence shown here is derived from an EMBL/GenBank/DDBJ whole genome shotgun (WGS) entry which is preliminary data.</text>
</comment>
<sequence length="399" mass="43050">MGLRCSRRIAGICGHGCDCCAARQDRRDLSVFRSLAALADPAEGSSRAWRGPLSAAQCSQREIWWVELASRSGYLVPTPKGLFASIEVCRGMIPNFLVTHSGGFHADEVLSSVILTRLFPQARVVRSRAPEWITPGADRIIYDVGGKYDAAERIFDHHQRGAPLRDDGQPFSSFGLIWKHYGRDYLTAVGLPEAHIEAVHASFDASFVLPVDLVDNGAISPAVAGPLAGLTLPALLETLKPVFDETDPAADDRCFHGALAIARSFVEAKIAQSAAKLRAESLVYQAIKDAGEGRVLELRMGMPFRPAIVKAGADHLLFVVHPREKDWCLTGIRRADEGFELRADLPAAWAGLTDGDLEVACGVKGASFCHNGRFIAAAKTREAALAMAELAVREATAGQ</sequence>
<dbReference type="PANTHER" id="PTHR11215">
    <property type="entry name" value="METAL DEPENDENT HYDROLASE - RELATED"/>
    <property type="match status" value="1"/>
</dbReference>
<organism evidence="2 3">
    <name type="scientific">Rhizobium freirei PRF 81</name>
    <dbReference type="NCBI Taxonomy" id="363754"/>
    <lineage>
        <taxon>Bacteria</taxon>
        <taxon>Pseudomonadati</taxon>
        <taxon>Pseudomonadota</taxon>
        <taxon>Alphaproteobacteria</taxon>
        <taxon>Hyphomicrobiales</taxon>
        <taxon>Rhizobiaceae</taxon>
        <taxon>Rhizobium/Agrobacterium group</taxon>
        <taxon>Rhizobium</taxon>
    </lineage>
</organism>